<name>A0A0F9NDH2_9ZZZZ</name>
<dbReference type="EMBL" id="LAZR01003653">
    <property type="protein sequence ID" value="KKN16024.1"/>
    <property type="molecule type" value="Genomic_DNA"/>
</dbReference>
<accession>A0A0F9NDH2</accession>
<evidence type="ECO:0000259" key="1">
    <source>
        <dbReference type="Pfam" id="PF18909"/>
    </source>
</evidence>
<evidence type="ECO:0000313" key="2">
    <source>
        <dbReference type="EMBL" id="KKN16024.1"/>
    </source>
</evidence>
<reference evidence="2" key="1">
    <citation type="journal article" date="2015" name="Nature">
        <title>Complex archaea that bridge the gap between prokaryotes and eukaryotes.</title>
        <authorList>
            <person name="Spang A."/>
            <person name="Saw J.H."/>
            <person name="Jorgensen S.L."/>
            <person name="Zaremba-Niedzwiedzka K."/>
            <person name="Martijn J."/>
            <person name="Lind A.E."/>
            <person name="van Eijk R."/>
            <person name="Schleper C."/>
            <person name="Guy L."/>
            <person name="Ettema T.J."/>
        </authorList>
    </citation>
    <scope>NUCLEOTIDE SEQUENCE</scope>
</reference>
<dbReference type="InterPro" id="IPR044038">
    <property type="entry name" value="dATP/dGTP_diPOhydrolase_N"/>
</dbReference>
<organism evidence="2">
    <name type="scientific">marine sediment metagenome</name>
    <dbReference type="NCBI Taxonomy" id="412755"/>
    <lineage>
        <taxon>unclassified sequences</taxon>
        <taxon>metagenomes</taxon>
        <taxon>ecological metagenomes</taxon>
    </lineage>
</organism>
<sequence length="222" mass="24645">MEIKQTNPKDALGIKKAPLHCIPCGPLYELGLAMMEGGRKYGTHNYRAVGTRASVYYDAAMRHLTNWWEGEDIDSDSGLHPLIKVAACCVVMRDSMLMGNDVDDRPIKYPNGLDMNKLNEQAAKLIGKITKCVAPFLEKDKPFVCPAGWKIALNRADDCGWYACYQNYNLHQDAYLHKGGTLHTDGGTGKESYYKFGEAPGYWPTKKDAEAALVTYLGKKGS</sequence>
<proteinExistence type="predicted"/>
<dbReference type="AlphaFoldDB" id="A0A0F9NDH2"/>
<dbReference type="Pfam" id="PF18909">
    <property type="entry name" value="dGTP_diPhyd_N"/>
    <property type="match status" value="1"/>
</dbReference>
<protein>
    <recommendedName>
        <fullName evidence="1">dATP/dGTP diphosphohydrolase N-terminal domain-containing protein</fullName>
    </recommendedName>
</protein>
<gene>
    <name evidence="2" type="ORF">LCGC14_0979860</name>
</gene>
<comment type="caution">
    <text evidence="2">The sequence shown here is derived from an EMBL/GenBank/DDBJ whole genome shotgun (WGS) entry which is preliminary data.</text>
</comment>
<feature type="domain" description="dATP/dGTP diphosphohydrolase N-terminal" evidence="1">
    <location>
        <begin position="7"/>
        <end position="105"/>
    </location>
</feature>